<dbReference type="Proteomes" id="UP001304243">
    <property type="component" value="Unassembled WGS sequence"/>
</dbReference>
<organism evidence="2 3">
    <name type="scientific">Mucor velutinosus</name>
    <dbReference type="NCBI Taxonomy" id="708070"/>
    <lineage>
        <taxon>Eukaryota</taxon>
        <taxon>Fungi</taxon>
        <taxon>Fungi incertae sedis</taxon>
        <taxon>Mucoromycota</taxon>
        <taxon>Mucoromycotina</taxon>
        <taxon>Mucoromycetes</taxon>
        <taxon>Mucorales</taxon>
        <taxon>Mucorineae</taxon>
        <taxon>Mucoraceae</taxon>
        <taxon>Mucor</taxon>
    </lineage>
</organism>
<dbReference type="AlphaFoldDB" id="A0AAN7D8U1"/>
<protein>
    <submittedName>
        <fullName evidence="2">MFS domain-containing protein</fullName>
    </submittedName>
</protein>
<feature type="compositionally biased region" description="Basic and acidic residues" evidence="1">
    <location>
        <begin position="71"/>
        <end position="91"/>
    </location>
</feature>
<dbReference type="RefSeq" id="XP_064677726.1">
    <property type="nucleotide sequence ID" value="XM_064831446.1"/>
</dbReference>
<gene>
    <name evidence="2" type="ORF">ATC70_012270</name>
</gene>
<dbReference type="GeneID" id="89955956"/>
<feature type="compositionally biased region" description="Polar residues" evidence="1">
    <location>
        <begin position="1"/>
        <end position="10"/>
    </location>
</feature>
<accession>A0AAN7D8U1</accession>
<feature type="compositionally biased region" description="Low complexity" evidence="1">
    <location>
        <begin position="220"/>
        <end position="235"/>
    </location>
</feature>
<feature type="compositionally biased region" description="Polar residues" evidence="1">
    <location>
        <begin position="22"/>
        <end position="47"/>
    </location>
</feature>
<evidence type="ECO:0000313" key="2">
    <source>
        <dbReference type="EMBL" id="KAK4511060.1"/>
    </source>
</evidence>
<comment type="caution">
    <text evidence="2">The sequence shown here is derived from an EMBL/GenBank/DDBJ whole genome shotgun (WGS) entry which is preliminary data.</text>
</comment>
<feature type="compositionally biased region" description="Basic and acidic residues" evidence="1">
    <location>
        <begin position="11"/>
        <end position="21"/>
    </location>
</feature>
<feature type="compositionally biased region" description="Basic residues" evidence="1">
    <location>
        <begin position="141"/>
        <end position="164"/>
    </location>
</feature>
<sequence length="498" mass="57284">MSDYSTQKSQKIVDKNQKNPTKESGNPINSRSNSFLRSLKSSKQYKSSETELEEGETISPSPSPRHTSIKVPDKSRDTARRESAKEKDRSPSRLTSSSRRREDTKRSNARQDYRSSRHDSDNDSGSRRRSSSDRKRDKGYRSSRYHSRSRSTSRSRTPPRRRSRNRSESSRRRSPPSTSTTSRSEKSITNGNGKNPDNDSHNNKRKRSPRERRDSSMEKSGTTPSRTLTPTRSSSYVKGTNDRNTKPKTISATAPDSDTPEQCKLFVIMFSKLAHANKRRGDNQTEEFFGMIDHFHALCDYILNFYYVDKTSVDKLSFKQASQAWKSLFPFTDSLLAKLESHQHYDLYGLCARLISLVRYYIYKRMIDQTRHLLGKQLALDDEQDSSSSRVCIQVSESLLREYEKAERWYRTSEKYLSYGTMATQFPQTFKHVCMEGDLSAGITLGGEAGVSVEPMFPFTPYSPLHHAAIVSKCMLSEYVRTKKFDYTPISQPEEYMK</sequence>
<name>A0AAN7D8U1_9FUNG</name>
<feature type="region of interest" description="Disordered" evidence="1">
    <location>
        <begin position="1"/>
        <end position="258"/>
    </location>
</feature>
<feature type="compositionally biased region" description="Polar residues" evidence="1">
    <location>
        <begin position="247"/>
        <end position="256"/>
    </location>
</feature>
<dbReference type="EMBL" id="JASEJX010000030">
    <property type="protein sequence ID" value="KAK4511060.1"/>
    <property type="molecule type" value="Genomic_DNA"/>
</dbReference>
<evidence type="ECO:0000256" key="1">
    <source>
        <dbReference type="SAM" id="MobiDB-lite"/>
    </source>
</evidence>
<reference evidence="2 3" key="1">
    <citation type="submission" date="2022-11" db="EMBL/GenBank/DDBJ databases">
        <title>Mucor velutinosus strain NIH1002 WGS.</title>
        <authorList>
            <person name="Subramanian P."/>
            <person name="Mullikin J.C."/>
            <person name="Segre J.A."/>
            <person name="Zelazny A.M."/>
        </authorList>
    </citation>
    <scope>NUCLEOTIDE SEQUENCE [LARGE SCALE GENOMIC DNA]</scope>
    <source>
        <strain evidence="2 3">NIH1002</strain>
    </source>
</reference>
<feature type="compositionally biased region" description="Basic and acidic residues" evidence="1">
    <location>
        <begin position="99"/>
        <end position="140"/>
    </location>
</feature>
<proteinExistence type="predicted"/>
<evidence type="ECO:0000313" key="3">
    <source>
        <dbReference type="Proteomes" id="UP001304243"/>
    </source>
</evidence>
<keyword evidence="3" id="KW-1185">Reference proteome</keyword>